<dbReference type="PROSITE" id="PS51257">
    <property type="entry name" value="PROKAR_LIPOPROTEIN"/>
    <property type="match status" value="1"/>
</dbReference>
<gene>
    <name evidence="1" type="ORF">JCGZ_22245</name>
</gene>
<proteinExistence type="predicted"/>
<evidence type="ECO:0000313" key="2">
    <source>
        <dbReference type="Proteomes" id="UP000027138"/>
    </source>
</evidence>
<sequence>MRLPPPIAVGQSALKAHAKLGQTTQALIVGLLSACGTMPVPVSELVGPTLASSGTSLISSKLTTSTLVIADKSLRCVG</sequence>
<protein>
    <submittedName>
        <fullName evidence="1">Uncharacterized protein</fullName>
    </submittedName>
</protein>
<reference evidence="1 2" key="1">
    <citation type="journal article" date="2014" name="PLoS ONE">
        <title>Global Analysis of Gene Expression Profiles in Physic Nut (Jatropha curcas L.) Seedlings Exposed to Salt Stress.</title>
        <authorList>
            <person name="Zhang L."/>
            <person name="Zhang C."/>
            <person name="Wu P."/>
            <person name="Chen Y."/>
            <person name="Li M."/>
            <person name="Jiang H."/>
            <person name="Wu G."/>
        </authorList>
    </citation>
    <scope>NUCLEOTIDE SEQUENCE [LARGE SCALE GENOMIC DNA]</scope>
    <source>
        <strain evidence="2">cv. GZQX0401</strain>
        <tissue evidence="1">Young leaves</tissue>
    </source>
</reference>
<evidence type="ECO:0000313" key="1">
    <source>
        <dbReference type="EMBL" id="KDP26948.1"/>
    </source>
</evidence>
<name>A0A067JVV6_JATCU</name>
<dbReference type="AlphaFoldDB" id="A0A067JVV6"/>
<dbReference type="EMBL" id="KK914891">
    <property type="protein sequence ID" value="KDP26948.1"/>
    <property type="molecule type" value="Genomic_DNA"/>
</dbReference>
<dbReference type="Proteomes" id="UP000027138">
    <property type="component" value="Unassembled WGS sequence"/>
</dbReference>
<accession>A0A067JVV6</accession>
<keyword evidence="2" id="KW-1185">Reference proteome</keyword>
<organism evidence="1 2">
    <name type="scientific">Jatropha curcas</name>
    <name type="common">Barbados nut</name>
    <dbReference type="NCBI Taxonomy" id="180498"/>
    <lineage>
        <taxon>Eukaryota</taxon>
        <taxon>Viridiplantae</taxon>
        <taxon>Streptophyta</taxon>
        <taxon>Embryophyta</taxon>
        <taxon>Tracheophyta</taxon>
        <taxon>Spermatophyta</taxon>
        <taxon>Magnoliopsida</taxon>
        <taxon>eudicotyledons</taxon>
        <taxon>Gunneridae</taxon>
        <taxon>Pentapetalae</taxon>
        <taxon>rosids</taxon>
        <taxon>fabids</taxon>
        <taxon>Malpighiales</taxon>
        <taxon>Euphorbiaceae</taxon>
        <taxon>Crotonoideae</taxon>
        <taxon>Jatropheae</taxon>
        <taxon>Jatropha</taxon>
    </lineage>
</organism>